<sequence length="107" mass="11363">MTTPSGATPDDSVWRRPADQPAEAPPPERAAPTPPAYQGPPPTSPPPPGWRPPVHIQPPPPRQLPPQNLAGLEEQERSARTVTYGIGLIAGAVLIVVICLLCARIVF</sequence>
<dbReference type="EMBL" id="JBHTMP010000020">
    <property type="protein sequence ID" value="MFD1322460.1"/>
    <property type="molecule type" value="Genomic_DNA"/>
</dbReference>
<dbReference type="GO" id="GO:0003743">
    <property type="term" value="F:translation initiation factor activity"/>
    <property type="evidence" value="ECO:0007669"/>
    <property type="project" value="UniProtKB-KW"/>
</dbReference>
<evidence type="ECO:0000256" key="1">
    <source>
        <dbReference type="SAM" id="MobiDB-lite"/>
    </source>
</evidence>
<reference evidence="4" key="1">
    <citation type="journal article" date="2019" name="Int. J. Syst. Evol. Microbiol.">
        <title>The Global Catalogue of Microorganisms (GCM) 10K type strain sequencing project: providing services to taxonomists for standard genome sequencing and annotation.</title>
        <authorList>
            <consortium name="The Broad Institute Genomics Platform"/>
            <consortium name="The Broad Institute Genome Sequencing Center for Infectious Disease"/>
            <person name="Wu L."/>
            <person name="Ma J."/>
        </authorList>
    </citation>
    <scope>NUCLEOTIDE SEQUENCE [LARGE SCALE GENOMIC DNA]</scope>
    <source>
        <strain evidence="4">JCM 31037</strain>
    </source>
</reference>
<feature type="compositionally biased region" description="Pro residues" evidence="1">
    <location>
        <begin position="23"/>
        <end position="64"/>
    </location>
</feature>
<evidence type="ECO:0000256" key="2">
    <source>
        <dbReference type="SAM" id="Phobius"/>
    </source>
</evidence>
<name>A0ABW3YG85_9ACTN</name>
<feature type="region of interest" description="Disordered" evidence="1">
    <location>
        <begin position="1"/>
        <end position="75"/>
    </location>
</feature>
<keyword evidence="2" id="KW-0812">Transmembrane</keyword>
<dbReference type="RefSeq" id="WP_377571505.1">
    <property type="nucleotide sequence ID" value="NZ_JBHTMP010000020.1"/>
</dbReference>
<organism evidence="3 4">
    <name type="scientific">Micromonospora sonneratiae</name>
    <dbReference type="NCBI Taxonomy" id="1184706"/>
    <lineage>
        <taxon>Bacteria</taxon>
        <taxon>Bacillati</taxon>
        <taxon>Actinomycetota</taxon>
        <taxon>Actinomycetes</taxon>
        <taxon>Micromonosporales</taxon>
        <taxon>Micromonosporaceae</taxon>
        <taxon>Micromonospora</taxon>
    </lineage>
</organism>
<proteinExistence type="predicted"/>
<feature type="transmembrane region" description="Helical" evidence="2">
    <location>
        <begin position="82"/>
        <end position="106"/>
    </location>
</feature>
<keyword evidence="3" id="KW-0396">Initiation factor</keyword>
<gene>
    <name evidence="3" type="ORF">ACFQ4H_15285</name>
</gene>
<accession>A0ABW3YG85</accession>
<evidence type="ECO:0000313" key="4">
    <source>
        <dbReference type="Proteomes" id="UP001597260"/>
    </source>
</evidence>
<comment type="caution">
    <text evidence="3">The sequence shown here is derived from an EMBL/GenBank/DDBJ whole genome shotgun (WGS) entry which is preliminary data.</text>
</comment>
<keyword evidence="2" id="KW-1133">Transmembrane helix</keyword>
<keyword evidence="3" id="KW-0648">Protein biosynthesis</keyword>
<evidence type="ECO:0000313" key="3">
    <source>
        <dbReference type="EMBL" id="MFD1322460.1"/>
    </source>
</evidence>
<keyword evidence="2" id="KW-0472">Membrane</keyword>
<protein>
    <submittedName>
        <fullName evidence="3">Translation initiation factor 2</fullName>
    </submittedName>
</protein>
<dbReference type="Proteomes" id="UP001597260">
    <property type="component" value="Unassembled WGS sequence"/>
</dbReference>
<keyword evidence="4" id="KW-1185">Reference proteome</keyword>